<accession>A0ABR3R4C4</accession>
<gene>
    <name evidence="2" type="ORF">SLS59_006664</name>
</gene>
<dbReference type="EMBL" id="JAKIXB020000021">
    <property type="protein sequence ID" value="KAL1599212.1"/>
    <property type="molecule type" value="Genomic_DNA"/>
</dbReference>
<reference evidence="2 3" key="1">
    <citation type="submission" date="2024-02" db="EMBL/GenBank/DDBJ databases">
        <title>De novo assembly and annotation of 12 fungi associated with fruit tree decline syndrome in Ontario, Canada.</title>
        <authorList>
            <person name="Sulman M."/>
            <person name="Ellouze W."/>
            <person name="Ilyukhin E."/>
        </authorList>
    </citation>
    <scope>NUCLEOTIDE SEQUENCE [LARGE SCALE GENOMIC DNA]</scope>
    <source>
        <strain evidence="2 3">M97-236</strain>
    </source>
</reference>
<proteinExistence type="predicted"/>
<evidence type="ECO:0000313" key="3">
    <source>
        <dbReference type="Proteomes" id="UP001521222"/>
    </source>
</evidence>
<feature type="compositionally biased region" description="Polar residues" evidence="1">
    <location>
        <begin position="110"/>
        <end position="120"/>
    </location>
</feature>
<name>A0ABR3R4C4_9PLEO</name>
<feature type="region of interest" description="Disordered" evidence="1">
    <location>
        <begin position="97"/>
        <end position="120"/>
    </location>
</feature>
<evidence type="ECO:0000256" key="1">
    <source>
        <dbReference type="SAM" id="MobiDB-lite"/>
    </source>
</evidence>
<dbReference type="Proteomes" id="UP001521222">
    <property type="component" value="Unassembled WGS sequence"/>
</dbReference>
<comment type="caution">
    <text evidence="2">The sequence shown here is derived from an EMBL/GenBank/DDBJ whole genome shotgun (WGS) entry which is preliminary data.</text>
</comment>
<organism evidence="2 3">
    <name type="scientific">Nothophoma quercina</name>
    <dbReference type="NCBI Taxonomy" id="749835"/>
    <lineage>
        <taxon>Eukaryota</taxon>
        <taxon>Fungi</taxon>
        <taxon>Dikarya</taxon>
        <taxon>Ascomycota</taxon>
        <taxon>Pezizomycotina</taxon>
        <taxon>Dothideomycetes</taxon>
        <taxon>Pleosporomycetidae</taxon>
        <taxon>Pleosporales</taxon>
        <taxon>Pleosporineae</taxon>
        <taxon>Didymellaceae</taxon>
        <taxon>Nothophoma</taxon>
    </lineage>
</organism>
<protein>
    <submittedName>
        <fullName evidence="2">Uncharacterized protein</fullName>
    </submittedName>
</protein>
<keyword evidence="3" id="KW-1185">Reference proteome</keyword>
<evidence type="ECO:0000313" key="2">
    <source>
        <dbReference type="EMBL" id="KAL1599212.1"/>
    </source>
</evidence>
<sequence length="235" mass="26208">MNSPTCRLAQQFLSYKNYLPVTHDPYDFASGLRYWQVDDDGTRMLFSAWIEYFVDRPEDLMLAPFGVQEMIENLQEADVSVQARALQVDCSASKPQTVSERKRSLDEYAQDSTNAESSIASSEAPYRKRARLFRASLGTPLPATSRGFTPTTYAQKFTNTSKLADNVLGNKGLGWSDARRHVWLRILCATSADLPATAFEGEIDELASHCTPTSADIRLCEFPMSIEEILTASGL</sequence>